<dbReference type="NCBIfam" id="TIGR01076">
    <property type="entry name" value="sortase_fam"/>
    <property type="match status" value="1"/>
</dbReference>
<dbReference type="AlphaFoldDB" id="A0A1H0VDW5"/>
<dbReference type="OrthoDB" id="165822at2"/>
<dbReference type="RefSeq" id="WP_090855316.1">
    <property type="nucleotide sequence ID" value="NZ_FNJU01000006.1"/>
</dbReference>
<keyword evidence="3" id="KW-1133">Transmembrane helix</keyword>
<dbReference type="InterPro" id="IPR023365">
    <property type="entry name" value="Sortase_dom-sf"/>
</dbReference>
<dbReference type="Pfam" id="PF04203">
    <property type="entry name" value="Sortase"/>
    <property type="match status" value="1"/>
</dbReference>
<dbReference type="InterPro" id="IPR005754">
    <property type="entry name" value="Sortase"/>
</dbReference>
<keyword evidence="3" id="KW-0812">Transmembrane</keyword>
<evidence type="ECO:0000313" key="5">
    <source>
        <dbReference type="Proteomes" id="UP000199159"/>
    </source>
</evidence>
<dbReference type="EMBL" id="FNJU01000006">
    <property type="protein sequence ID" value="SDP76544.1"/>
    <property type="molecule type" value="Genomic_DNA"/>
</dbReference>
<keyword evidence="3" id="KW-0472">Membrane</keyword>
<dbReference type="CDD" id="cd05828">
    <property type="entry name" value="Sortase_D_1"/>
    <property type="match status" value="1"/>
</dbReference>
<dbReference type="GO" id="GO:0016787">
    <property type="term" value="F:hydrolase activity"/>
    <property type="evidence" value="ECO:0007669"/>
    <property type="project" value="UniProtKB-KW"/>
</dbReference>
<reference evidence="5" key="1">
    <citation type="submission" date="2016-10" db="EMBL/GenBank/DDBJ databases">
        <authorList>
            <person name="Varghese N."/>
            <person name="Submissions S."/>
        </authorList>
    </citation>
    <scope>NUCLEOTIDE SEQUENCE [LARGE SCALE GENOMIC DNA]</scope>
    <source>
        <strain evidence="5">IBRC-M10078</strain>
    </source>
</reference>
<name>A0A1H0VDW5_9BACI</name>
<dbReference type="STRING" id="930152.SAMN05216565_106214"/>
<dbReference type="InterPro" id="IPR041999">
    <property type="entry name" value="Sortase_D_1"/>
</dbReference>
<evidence type="ECO:0000256" key="2">
    <source>
        <dbReference type="PIRSR" id="PIRSR605754-1"/>
    </source>
</evidence>
<dbReference type="Proteomes" id="UP000199159">
    <property type="component" value="Unassembled WGS sequence"/>
</dbReference>
<protein>
    <submittedName>
        <fullName evidence="4">Sortase A</fullName>
    </submittedName>
</protein>
<evidence type="ECO:0000256" key="1">
    <source>
        <dbReference type="ARBA" id="ARBA00022801"/>
    </source>
</evidence>
<feature type="active site" description="Proton donor/acceptor" evidence="2">
    <location>
        <position position="128"/>
    </location>
</feature>
<dbReference type="SUPFAM" id="SSF63817">
    <property type="entry name" value="Sortase"/>
    <property type="match status" value="1"/>
</dbReference>
<sequence length="208" mass="23367">MSKRLILWGVRIVFSLSLFFAVYAISQMMLEKKEVDLALNKWENRESFESPVSSLQIDLTNAGASETNNKNITYPIKGDVFGKLSIPKLHRELPIIYGTDNEELAKGVGHYIGSAFPGERNNVVLAGHRDTVFRGLDSVKVGDRVLIETDSGEYTYEVFDQSIVSEDDLSVLLSNEEAILTLITCYPFNYIGPAPKRYILKAQLVKQE</sequence>
<dbReference type="Gene3D" id="2.40.260.10">
    <property type="entry name" value="Sortase"/>
    <property type="match status" value="1"/>
</dbReference>
<keyword evidence="5" id="KW-1185">Reference proteome</keyword>
<feature type="active site" description="Acyl-thioester intermediate" evidence="2">
    <location>
        <position position="185"/>
    </location>
</feature>
<keyword evidence="1" id="KW-0378">Hydrolase</keyword>
<gene>
    <name evidence="4" type="ORF">SAMN05216565_106214</name>
</gene>
<accession>A0A1H0VDW5</accession>
<organism evidence="4 5">
    <name type="scientific">Litchfieldia salsa</name>
    <dbReference type="NCBI Taxonomy" id="930152"/>
    <lineage>
        <taxon>Bacteria</taxon>
        <taxon>Bacillati</taxon>
        <taxon>Bacillota</taxon>
        <taxon>Bacilli</taxon>
        <taxon>Bacillales</taxon>
        <taxon>Bacillaceae</taxon>
        <taxon>Litchfieldia</taxon>
    </lineage>
</organism>
<dbReference type="InterPro" id="IPR053525">
    <property type="entry name" value="Sortase_D"/>
</dbReference>
<feature type="transmembrane region" description="Helical" evidence="3">
    <location>
        <begin position="6"/>
        <end position="25"/>
    </location>
</feature>
<evidence type="ECO:0000313" key="4">
    <source>
        <dbReference type="EMBL" id="SDP76544.1"/>
    </source>
</evidence>
<dbReference type="NCBIfam" id="NF033746">
    <property type="entry name" value="class_D_sortase"/>
    <property type="match status" value="1"/>
</dbReference>
<evidence type="ECO:0000256" key="3">
    <source>
        <dbReference type="SAM" id="Phobius"/>
    </source>
</evidence>
<proteinExistence type="predicted"/>